<protein>
    <recommendedName>
        <fullName evidence="5">Transcription factor</fullName>
        <shortName evidence="5">bHLH transcription factor</shortName>
    </recommendedName>
    <alternativeName>
        <fullName evidence="5">Basic helix-loop-helix protein</fullName>
    </alternativeName>
</protein>
<keyword evidence="9" id="KW-1185">Reference proteome</keyword>
<dbReference type="InterPro" id="IPR025610">
    <property type="entry name" value="MYC/MYB_N"/>
</dbReference>
<comment type="similarity">
    <text evidence="1">Belongs to the bHLH protein family.</text>
</comment>
<dbReference type="InterPro" id="IPR036638">
    <property type="entry name" value="HLH_DNA-bd_sf"/>
</dbReference>
<evidence type="ECO:0000256" key="3">
    <source>
        <dbReference type="ARBA" id="ARBA00023163"/>
    </source>
</evidence>
<feature type="coiled-coil region" evidence="6">
    <location>
        <begin position="298"/>
        <end position="325"/>
    </location>
</feature>
<keyword evidence="3 5" id="KW-0804">Transcription</keyword>
<dbReference type="GO" id="GO:0046983">
    <property type="term" value="F:protein dimerization activity"/>
    <property type="evidence" value="ECO:0007669"/>
    <property type="project" value="InterPro"/>
</dbReference>
<evidence type="ECO:0000313" key="9">
    <source>
        <dbReference type="Proteomes" id="UP000504607"/>
    </source>
</evidence>
<dbReference type="PROSITE" id="PS50888">
    <property type="entry name" value="BHLH"/>
    <property type="match status" value="1"/>
</dbReference>
<feature type="domain" description="BHLH" evidence="8">
    <location>
        <begin position="259"/>
        <end position="308"/>
    </location>
</feature>
<dbReference type="Proteomes" id="UP000504607">
    <property type="component" value="Unplaced"/>
</dbReference>
<feature type="region of interest" description="Disordered" evidence="7">
    <location>
        <begin position="210"/>
        <end position="233"/>
    </location>
</feature>
<dbReference type="InterPro" id="IPR011598">
    <property type="entry name" value="bHLH_dom"/>
</dbReference>
<keyword evidence="6" id="KW-0175">Coiled coil</keyword>
<dbReference type="GO" id="GO:0003700">
    <property type="term" value="F:DNA-binding transcription factor activity"/>
    <property type="evidence" value="ECO:0007669"/>
    <property type="project" value="InterPro"/>
</dbReference>
<feature type="compositionally biased region" description="Low complexity" evidence="7">
    <location>
        <begin position="1"/>
        <end position="11"/>
    </location>
</feature>
<proteinExistence type="inferred from homology"/>
<dbReference type="InParanoid" id="A0A6I9QJ83"/>
<dbReference type="Pfam" id="PF14215">
    <property type="entry name" value="bHLH-MYC_N"/>
    <property type="match status" value="1"/>
</dbReference>
<accession>A0A6I9QJ83</accession>
<dbReference type="OrthoDB" id="1926382at2759"/>
<evidence type="ECO:0000313" key="10">
    <source>
        <dbReference type="RefSeq" id="XP_010910582.1"/>
    </source>
</evidence>
<evidence type="ECO:0000256" key="1">
    <source>
        <dbReference type="ARBA" id="ARBA00005510"/>
    </source>
</evidence>
<evidence type="ECO:0000256" key="2">
    <source>
        <dbReference type="ARBA" id="ARBA00023015"/>
    </source>
</evidence>
<organism evidence="9 10">
    <name type="scientific">Elaeis guineensis var. tenera</name>
    <name type="common">Oil palm</name>
    <dbReference type="NCBI Taxonomy" id="51953"/>
    <lineage>
        <taxon>Eukaryota</taxon>
        <taxon>Viridiplantae</taxon>
        <taxon>Streptophyta</taxon>
        <taxon>Embryophyta</taxon>
        <taxon>Tracheophyta</taxon>
        <taxon>Spermatophyta</taxon>
        <taxon>Magnoliopsida</taxon>
        <taxon>Liliopsida</taxon>
        <taxon>Arecaceae</taxon>
        <taxon>Arecoideae</taxon>
        <taxon>Cocoseae</taxon>
        <taxon>Elaeidinae</taxon>
        <taxon>Elaeis</taxon>
    </lineage>
</organism>
<dbReference type="AlphaFoldDB" id="A0A6I9QJ83"/>
<dbReference type="GO" id="GO:0005634">
    <property type="term" value="C:nucleus"/>
    <property type="evidence" value="ECO:0007669"/>
    <property type="project" value="UniProtKB-SubCell"/>
</dbReference>
<dbReference type="SMART" id="SM00353">
    <property type="entry name" value="HLH"/>
    <property type="match status" value="1"/>
</dbReference>
<evidence type="ECO:0000259" key="8">
    <source>
        <dbReference type="PROSITE" id="PS50888"/>
    </source>
</evidence>
<dbReference type="PANTHER" id="PTHR11514:SF115">
    <property type="entry name" value="TRANSCRIPTION FACTOR"/>
    <property type="match status" value="1"/>
</dbReference>
<comment type="subcellular location">
    <subcellularLocation>
        <location evidence="5">Nucleus</location>
    </subcellularLocation>
</comment>
<keyword evidence="2 5" id="KW-0805">Transcription regulation</keyword>
<feature type="compositionally biased region" description="Pro residues" evidence="7">
    <location>
        <begin position="12"/>
        <end position="21"/>
    </location>
</feature>
<reference evidence="10" key="1">
    <citation type="submission" date="2025-08" db="UniProtKB">
        <authorList>
            <consortium name="RefSeq"/>
        </authorList>
    </citation>
    <scope>IDENTIFICATION</scope>
</reference>
<name>A0A6I9QJ83_ELAGV</name>
<gene>
    <name evidence="10" type="primary">LOC105036518</name>
</gene>
<dbReference type="SUPFAM" id="SSF47459">
    <property type="entry name" value="HLH, helix-loop-helix DNA-binding domain"/>
    <property type="match status" value="1"/>
</dbReference>
<dbReference type="Gene3D" id="4.10.280.10">
    <property type="entry name" value="Helix-loop-helix DNA-binding domain"/>
    <property type="match status" value="1"/>
</dbReference>
<dbReference type="PANTHER" id="PTHR11514">
    <property type="entry name" value="MYC"/>
    <property type="match status" value="1"/>
</dbReference>
<feature type="region of interest" description="Disordered" evidence="7">
    <location>
        <begin position="1"/>
        <end position="24"/>
    </location>
</feature>
<dbReference type="GO" id="GO:0000976">
    <property type="term" value="F:transcription cis-regulatory region binding"/>
    <property type="evidence" value="ECO:0007669"/>
    <property type="project" value="TreeGrafter"/>
</dbReference>
<evidence type="ECO:0000256" key="4">
    <source>
        <dbReference type="ARBA" id="ARBA00023242"/>
    </source>
</evidence>
<keyword evidence="4 5" id="KW-0539">Nucleus</keyword>
<evidence type="ECO:0000256" key="6">
    <source>
        <dbReference type="SAM" id="Coils"/>
    </source>
</evidence>
<evidence type="ECO:0000256" key="5">
    <source>
        <dbReference type="RuleBase" id="RU369104"/>
    </source>
</evidence>
<evidence type="ECO:0000256" key="7">
    <source>
        <dbReference type="SAM" id="MobiDB-lite"/>
    </source>
</evidence>
<sequence>MEEPVSHSSSSSPPPAPPPPLFSFSSAPDVAPTLQLRLQCLLHSRLEWWAYAILWRPSSAEDGAAAGCPLVLSWEAGHFRGARDADPPRKVAGDAVVGSAADGCGVTDVEWFYVLSLPRSFTAGDAATLPARVFRSLSPVWLAGGDALHACRCERAREAQLHGVETLVCVPAGGGVLEMGSAELIPEDWTLVEQARAFLDGAQIGAVDAAGSEAAPARPPLQPRTGKLSSWVDSEQSYAKEGTTVRGKKLGRRLGTGKEVTVNHVDAERQRREKLNQRFYALRSVVPNVSRMDKASLLADAVDYIKELRARIEELEDEIKTAKKEPEVVDQVGSGHAITATITSSNSTVSSEMAEGGEKVVELEVVAVGAEEAVVRVRTENVKHPPARLMGALRDLEAVVHHAIVASVDGVMVQDVVVRMPRGLRVGGNLKAALLAKLEKN</sequence>
<dbReference type="RefSeq" id="XP_010910582.1">
    <property type="nucleotide sequence ID" value="XM_010912280.3"/>
</dbReference>
<dbReference type="Pfam" id="PF00010">
    <property type="entry name" value="HLH"/>
    <property type="match status" value="1"/>
</dbReference>
<dbReference type="InterPro" id="IPR045084">
    <property type="entry name" value="AIB/MYC-like"/>
</dbReference>